<accession>A0ABR4N1U2</accession>
<proteinExistence type="predicted"/>
<keyword evidence="3" id="KW-1185">Reference proteome</keyword>
<dbReference type="EMBL" id="JADGIZ020000045">
    <property type="protein sequence ID" value="KAL2913474.1"/>
    <property type="molecule type" value="Genomic_DNA"/>
</dbReference>
<dbReference type="InterPro" id="IPR046341">
    <property type="entry name" value="SET_dom_sf"/>
</dbReference>
<dbReference type="Gene3D" id="2.170.270.10">
    <property type="entry name" value="SET domain"/>
    <property type="match status" value="1"/>
</dbReference>
<comment type="caution">
    <text evidence="2">The sequence shown here is derived from an EMBL/GenBank/DDBJ whole genome shotgun (WGS) entry which is preliminary data.</text>
</comment>
<evidence type="ECO:0000313" key="2">
    <source>
        <dbReference type="EMBL" id="KAL2913474.1"/>
    </source>
</evidence>
<name>A0ABR4N1U2_9FUNG</name>
<dbReference type="Pfam" id="PF00856">
    <property type="entry name" value="SET"/>
    <property type="match status" value="1"/>
</dbReference>
<feature type="domain" description="SET" evidence="1">
    <location>
        <begin position="73"/>
        <end position="194"/>
    </location>
</feature>
<dbReference type="Proteomes" id="UP001527925">
    <property type="component" value="Unassembled WGS sequence"/>
</dbReference>
<organism evidence="2 3">
    <name type="scientific">Polyrhizophydium stewartii</name>
    <dbReference type="NCBI Taxonomy" id="2732419"/>
    <lineage>
        <taxon>Eukaryota</taxon>
        <taxon>Fungi</taxon>
        <taxon>Fungi incertae sedis</taxon>
        <taxon>Chytridiomycota</taxon>
        <taxon>Chytridiomycota incertae sedis</taxon>
        <taxon>Chytridiomycetes</taxon>
        <taxon>Rhizophydiales</taxon>
        <taxon>Rhizophydiales incertae sedis</taxon>
        <taxon>Polyrhizophydium</taxon>
    </lineage>
</organism>
<reference evidence="2 3" key="1">
    <citation type="submission" date="2023-09" db="EMBL/GenBank/DDBJ databases">
        <title>Pangenome analysis of Batrachochytrium dendrobatidis and related Chytrids.</title>
        <authorList>
            <person name="Yacoub M.N."/>
            <person name="Stajich J.E."/>
            <person name="James T.Y."/>
        </authorList>
    </citation>
    <scope>NUCLEOTIDE SEQUENCE [LARGE SCALE GENOMIC DNA]</scope>
    <source>
        <strain evidence="2 3">JEL0888</strain>
    </source>
</reference>
<evidence type="ECO:0000313" key="3">
    <source>
        <dbReference type="Proteomes" id="UP001527925"/>
    </source>
</evidence>
<dbReference type="InterPro" id="IPR001214">
    <property type="entry name" value="SET_dom"/>
</dbReference>
<protein>
    <recommendedName>
        <fullName evidence="1">SET domain-containing protein</fullName>
    </recommendedName>
</protein>
<dbReference type="PROSITE" id="PS50280">
    <property type="entry name" value="SET"/>
    <property type="match status" value="1"/>
</dbReference>
<gene>
    <name evidence="2" type="ORF">HK105_206934</name>
</gene>
<sequence>MSAAVDDPTRAGDEPLPAGWPEDVEFLTELWWAAGIPAEVRARYEGGGTSGVGFPDDIDIMQVDAAGHAAVNERVRICEITDERHPSHGQRGLYAAHALAAHTHVLDYRGVVQSDDGAAVAESDYSVHMHGALSVDAAAAGNEARFINDFRGVAGRPNVALDTYRDAADGRVRVGVFTLNAAVAAGEELLVTYGRAFWRARGVQSSEPDWDPAWDD</sequence>
<dbReference type="SUPFAM" id="SSF82199">
    <property type="entry name" value="SET domain"/>
    <property type="match status" value="1"/>
</dbReference>
<evidence type="ECO:0000259" key="1">
    <source>
        <dbReference type="PROSITE" id="PS50280"/>
    </source>
</evidence>